<evidence type="ECO:0000256" key="2">
    <source>
        <dbReference type="ARBA" id="ARBA00022692"/>
    </source>
</evidence>
<dbReference type="EMBL" id="CAJNOE010000464">
    <property type="protein sequence ID" value="CAF1228824.1"/>
    <property type="molecule type" value="Genomic_DNA"/>
</dbReference>
<dbReference type="InterPro" id="IPR000591">
    <property type="entry name" value="DEP_dom"/>
</dbReference>
<dbReference type="SUPFAM" id="SSF46785">
    <property type="entry name" value="Winged helix' DNA-binding domain"/>
    <property type="match status" value="1"/>
</dbReference>
<feature type="domain" description="DEP" evidence="6">
    <location>
        <begin position="695"/>
        <end position="772"/>
    </location>
</feature>
<reference evidence="7" key="1">
    <citation type="submission" date="2021-02" db="EMBL/GenBank/DDBJ databases">
        <authorList>
            <person name="Nowell W R."/>
        </authorList>
    </citation>
    <scope>NUCLEOTIDE SEQUENCE</scope>
</reference>
<feature type="transmembrane region" description="Helical" evidence="5">
    <location>
        <begin position="248"/>
        <end position="272"/>
    </location>
</feature>
<evidence type="ECO:0000256" key="4">
    <source>
        <dbReference type="ARBA" id="ARBA00023136"/>
    </source>
</evidence>
<keyword evidence="2 5" id="KW-0812">Transmembrane</keyword>
<dbReference type="PANTHER" id="PTHR22829">
    <property type="entry name" value="DEP DOMAIN PROTEIN"/>
    <property type="match status" value="1"/>
</dbReference>
<feature type="transmembrane region" description="Helical" evidence="5">
    <location>
        <begin position="362"/>
        <end position="384"/>
    </location>
</feature>
<feature type="transmembrane region" description="Helical" evidence="5">
    <location>
        <begin position="322"/>
        <end position="342"/>
    </location>
</feature>
<evidence type="ECO:0000313" key="8">
    <source>
        <dbReference type="Proteomes" id="UP000663860"/>
    </source>
</evidence>
<name>A0A814YCZ1_9BILA</name>
<feature type="transmembrane region" description="Helical" evidence="5">
    <location>
        <begin position="591"/>
        <end position="612"/>
    </location>
</feature>
<dbReference type="Pfam" id="PF03547">
    <property type="entry name" value="Mem_trans"/>
    <property type="match status" value="1"/>
</dbReference>
<organism evidence="7 8">
    <name type="scientific">Adineta steineri</name>
    <dbReference type="NCBI Taxonomy" id="433720"/>
    <lineage>
        <taxon>Eukaryota</taxon>
        <taxon>Metazoa</taxon>
        <taxon>Spiralia</taxon>
        <taxon>Gnathifera</taxon>
        <taxon>Rotifera</taxon>
        <taxon>Eurotatoria</taxon>
        <taxon>Bdelloidea</taxon>
        <taxon>Adinetida</taxon>
        <taxon>Adinetidae</taxon>
        <taxon>Adineta</taxon>
    </lineage>
</organism>
<dbReference type="GO" id="GO:0055085">
    <property type="term" value="P:transmembrane transport"/>
    <property type="evidence" value="ECO:0007669"/>
    <property type="project" value="InterPro"/>
</dbReference>
<gene>
    <name evidence="7" type="ORF">IZO911_LOCUS30136</name>
</gene>
<evidence type="ECO:0000256" key="5">
    <source>
        <dbReference type="SAM" id="Phobius"/>
    </source>
</evidence>
<feature type="transmembrane region" description="Helical" evidence="5">
    <location>
        <begin position="108"/>
        <end position="128"/>
    </location>
</feature>
<feature type="transmembrane region" description="Helical" evidence="5">
    <location>
        <begin position="183"/>
        <end position="203"/>
    </location>
</feature>
<dbReference type="GO" id="GO:0030514">
    <property type="term" value="P:negative regulation of BMP signaling pathway"/>
    <property type="evidence" value="ECO:0007669"/>
    <property type="project" value="TreeGrafter"/>
</dbReference>
<dbReference type="Proteomes" id="UP000663860">
    <property type="component" value="Unassembled WGS sequence"/>
</dbReference>
<feature type="transmembrane region" description="Helical" evidence="5">
    <location>
        <begin position="396"/>
        <end position="417"/>
    </location>
</feature>
<feature type="transmembrane region" description="Helical" evidence="5">
    <location>
        <begin position="506"/>
        <end position="528"/>
    </location>
</feature>
<feature type="transmembrane region" description="Helical" evidence="5">
    <location>
        <begin position="465"/>
        <end position="486"/>
    </location>
</feature>
<feature type="transmembrane region" description="Helical" evidence="5">
    <location>
        <begin position="632"/>
        <end position="653"/>
    </location>
</feature>
<feature type="transmembrane region" description="Helical" evidence="5">
    <location>
        <begin position="292"/>
        <end position="310"/>
    </location>
</feature>
<evidence type="ECO:0000256" key="1">
    <source>
        <dbReference type="ARBA" id="ARBA00004141"/>
    </source>
</evidence>
<comment type="subcellular location">
    <subcellularLocation>
        <location evidence="1">Membrane</location>
        <topology evidence="1">Multi-pass membrane protein</topology>
    </subcellularLocation>
</comment>
<feature type="transmembrane region" description="Helical" evidence="5">
    <location>
        <begin position="74"/>
        <end position="96"/>
    </location>
</feature>
<feature type="transmembrane region" description="Helical" evidence="5">
    <location>
        <begin position="140"/>
        <end position="162"/>
    </location>
</feature>
<dbReference type="Gene3D" id="1.10.10.10">
    <property type="entry name" value="Winged helix-like DNA-binding domain superfamily/Winged helix DNA-binding domain"/>
    <property type="match status" value="1"/>
</dbReference>
<feature type="transmembrane region" description="Helical" evidence="5">
    <location>
        <begin position="15"/>
        <end position="37"/>
    </location>
</feature>
<dbReference type="GO" id="GO:0016020">
    <property type="term" value="C:membrane"/>
    <property type="evidence" value="ECO:0007669"/>
    <property type="project" value="UniProtKB-SubCell"/>
</dbReference>
<proteinExistence type="predicted"/>
<keyword evidence="3 5" id="KW-1133">Transmembrane helix</keyword>
<protein>
    <recommendedName>
        <fullName evidence="6">DEP domain-containing protein</fullName>
    </recommendedName>
</protein>
<feature type="transmembrane region" description="Helical" evidence="5">
    <location>
        <begin position="437"/>
        <end position="458"/>
    </location>
</feature>
<keyword evidence="4 5" id="KW-0472">Membrane</keyword>
<evidence type="ECO:0000259" key="6">
    <source>
        <dbReference type="PROSITE" id="PS50186"/>
    </source>
</evidence>
<dbReference type="AlphaFoldDB" id="A0A814YCZ1"/>
<dbReference type="InterPro" id="IPR051832">
    <property type="entry name" value="mTOR-Rac_regulators"/>
</dbReference>
<dbReference type="InterPro" id="IPR036388">
    <property type="entry name" value="WH-like_DNA-bd_sf"/>
</dbReference>
<feature type="transmembrane region" description="Helical" evidence="5">
    <location>
        <begin position="215"/>
        <end position="236"/>
    </location>
</feature>
<dbReference type="Gene3D" id="1.20.1070.10">
    <property type="entry name" value="Rhodopsin 7-helix transmembrane proteins"/>
    <property type="match status" value="1"/>
</dbReference>
<evidence type="ECO:0000256" key="3">
    <source>
        <dbReference type="ARBA" id="ARBA00022989"/>
    </source>
</evidence>
<dbReference type="InterPro" id="IPR036390">
    <property type="entry name" value="WH_DNA-bd_sf"/>
</dbReference>
<dbReference type="GO" id="GO:0035556">
    <property type="term" value="P:intracellular signal transduction"/>
    <property type="evidence" value="ECO:0007669"/>
    <property type="project" value="InterPro"/>
</dbReference>
<evidence type="ECO:0000313" key="7">
    <source>
        <dbReference type="EMBL" id="CAF1228824.1"/>
    </source>
</evidence>
<dbReference type="PANTHER" id="PTHR22829:SF5">
    <property type="entry name" value="INTEGRAL MEMBRANE PROTEIN GPR155"/>
    <property type="match status" value="1"/>
</dbReference>
<comment type="caution">
    <text evidence="7">The sequence shown here is derived from an EMBL/GenBank/DDBJ whole genome shotgun (WGS) entry which is preliminary data.</text>
</comment>
<dbReference type="InterPro" id="IPR004776">
    <property type="entry name" value="Mem_transp_PIN-like"/>
</dbReference>
<dbReference type="PROSITE" id="PS50186">
    <property type="entry name" value="DEP"/>
    <property type="match status" value="1"/>
</dbReference>
<feature type="transmembrane region" description="Helical" evidence="5">
    <location>
        <begin position="49"/>
        <end position="68"/>
    </location>
</feature>
<sequence length="772" mass="87373">MNDTSSTNMAIDEELYPALIQCFFIIAVGYIAGGMNLLTNTQSIGLSRYISNFALPAVIFKNLVNVQFQSLSWAFLASVFIAKTIVFLCTAILTCIAERPRNFASIGLYAIMTSQSNDFALILPIINAVYKQSHPDYERYIYLIAPISLVILNPIGIILIEIQKRFEQRDKHRGKHPFQLIKVILYNISRNPIVICTLLGVIFNRIFNEKLPNTLDFILTPVAQSFSATALFYLGLTMVGKLSRLHSHLVITVVILSMVKLILFPLILRQAIFFLLKPINGSLNNTIDYSNFGFLYGTAPTAPSVIFYVPESNLALQAIASTALVVSTLLAGPIMLVSAKMINLKTLDLIKAQSYDAFLVKTSYDVSVMSLLCTIIVLIGFCLRRRLLKISFVHKYTFIFVGVQMIQAIWTIGTQYIELPISTTAATIVELGNILTAFLTRAWATSISIALMISICYSKERARQYWWLYHLYGWLLPIFTVGVIYIESTIMTKNEDSKSRLRKIDTVQYSAAIVLLAICIITISTNLLRIARRTYQLKHDANESDSTSLNSNEIRPLIDEESEDIQRQLSINSTSSNITPLEADTQLFRHAVLVGLLCTNAFICVSVLLWSIVVTDRDGIYYELQFLDTTLLHGQGIITFLVFALDAELLIPIRRKIIKFLRYIGINIKCYSDNHKTIQTCKHLDFEHKIRPDFIRHSVSTQSMSNSLDTIGTIFNGNDFCQWLVSNNYIENESKANDYCQELMTNKHIVCINRIRNEQLSDSTNNWYAFSK</sequence>
<accession>A0A814YCZ1</accession>